<feature type="transmembrane region" description="Helical" evidence="5">
    <location>
        <begin position="114"/>
        <end position="131"/>
    </location>
</feature>
<evidence type="ECO:0000256" key="1">
    <source>
        <dbReference type="ARBA" id="ARBA00004141"/>
    </source>
</evidence>
<dbReference type="PANTHER" id="PTHR31310:SF7">
    <property type="entry name" value="PA-PHOSPHATASE RELATED-FAMILY PROTEIN DDB_G0268928"/>
    <property type="match status" value="1"/>
</dbReference>
<evidence type="ECO:0000259" key="6">
    <source>
        <dbReference type="Pfam" id="PF14378"/>
    </source>
</evidence>
<keyword evidence="3 5" id="KW-1133">Transmembrane helix</keyword>
<name>A0A1G7ASI9_9ACTN</name>
<dbReference type="CDD" id="cd03386">
    <property type="entry name" value="PAP2_Aur1_like"/>
    <property type="match status" value="1"/>
</dbReference>
<dbReference type="AlphaFoldDB" id="A0A1G7ASI9"/>
<reference evidence="7 8" key="1">
    <citation type="submission" date="2016-10" db="EMBL/GenBank/DDBJ databases">
        <authorList>
            <person name="de Groot N.N."/>
        </authorList>
    </citation>
    <scope>NUCLEOTIDE SEQUENCE [LARGE SCALE GENOMIC DNA]</scope>
    <source>
        <strain evidence="7 8">CGMCC 4.6858</strain>
    </source>
</reference>
<sequence length="248" mass="26639">MRPVAAPGRGIRSALLPAVAETVLVLALFGLYNLGRLVAKGRLHTADDHARSLLDAEGALRLPAEEALQQWALGVPHLVGLADRYYLLHFPITVGVLVWLYARHRPGYRWARRSLVLATAVAMLVHIWVPMTPPRLLAGLGMVDTGAVGGNSAYGGSPVSELANEYAAMPSLHVGWAVLLAVVLVRTGRSRLRWLWVLHPLVTLLVVVVTANHYWLDAAAGTAIALGALALMARVRCPAEESPSRSGT</sequence>
<feature type="transmembrane region" description="Helical" evidence="5">
    <location>
        <begin position="12"/>
        <end position="32"/>
    </location>
</feature>
<feature type="transmembrane region" description="Helical" evidence="5">
    <location>
        <begin position="85"/>
        <end position="102"/>
    </location>
</feature>
<dbReference type="PANTHER" id="PTHR31310">
    <property type="match status" value="1"/>
</dbReference>
<evidence type="ECO:0000256" key="2">
    <source>
        <dbReference type="ARBA" id="ARBA00022692"/>
    </source>
</evidence>
<keyword evidence="2 5" id="KW-0812">Transmembrane</keyword>
<keyword evidence="4 5" id="KW-0472">Membrane</keyword>
<dbReference type="InterPro" id="IPR026841">
    <property type="entry name" value="Aur1/Ipt1"/>
</dbReference>
<feature type="domain" description="Inositolphosphotransferase Aur1/Ipt1" evidence="6">
    <location>
        <begin position="52"/>
        <end position="231"/>
    </location>
</feature>
<comment type="subcellular location">
    <subcellularLocation>
        <location evidence="1">Membrane</location>
        <topology evidence="1">Multi-pass membrane protein</topology>
    </subcellularLocation>
</comment>
<dbReference type="InterPro" id="IPR052185">
    <property type="entry name" value="IPC_Synthase-Related"/>
</dbReference>
<organism evidence="7 8">
    <name type="scientific">Nocardioides lianchengensis</name>
    <dbReference type="NCBI Taxonomy" id="1045774"/>
    <lineage>
        <taxon>Bacteria</taxon>
        <taxon>Bacillati</taxon>
        <taxon>Actinomycetota</taxon>
        <taxon>Actinomycetes</taxon>
        <taxon>Propionibacteriales</taxon>
        <taxon>Nocardioidaceae</taxon>
        <taxon>Nocardioides</taxon>
    </lineage>
</organism>
<proteinExistence type="predicted"/>
<evidence type="ECO:0000313" key="7">
    <source>
        <dbReference type="EMBL" id="SDE17763.1"/>
    </source>
</evidence>
<feature type="transmembrane region" description="Helical" evidence="5">
    <location>
        <begin position="166"/>
        <end position="185"/>
    </location>
</feature>
<dbReference type="STRING" id="1045774.SAMN05421872_11657"/>
<dbReference type="Proteomes" id="UP000199034">
    <property type="component" value="Unassembled WGS sequence"/>
</dbReference>
<dbReference type="GO" id="GO:0016020">
    <property type="term" value="C:membrane"/>
    <property type="evidence" value="ECO:0007669"/>
    <property type="project" value="UniProtKB-SubCell"/>
</dbReference>
<feature type="transmembrane region" description="Helical" evidence="5">
    <location>
        <begin position="192"/>
        <end position="212"/>
    </location>
</feature>
<evidence type="ECO:0000256" key="4">
    <source>
        <dbReference type="ARBA" id="ARBA00023136"/>
    </source>
</evidence>
<evidence type="ECO:0000313" key="8">
    <source>
        <dbReference type="Proteomes" id="UP000199034"/>
    </source>
</evidence>
<evidence type="ECO:0000256" key="5">
    <source>
        <dbReference type="SAM" id="Phobius"/>
    </source>
</evidence>
<protein>
    <submittedName>
        <fullName evidence="7">PAP2 superfamily protein</fullName>
    </submittedName>
</protein>
<accession>A0A1G7ASI9</accession>
<dbReference type="OrthoDB" id="5241565at2"/>
<gene>
    <name evidence="7" type="ORF">SAMN05421872_11657</name>
</gene>
<dbReference type="Pfam" id="PF14378">
    <property type="entry name" value="PAP2_3"/>
    <property type="match status" value="1"/>
</dbReference>
<dbReference type="EMBL" id="FMZM01000016">
    <property type="protein sequence ID" value="SDE17763.1"/>
    <property type="molecule type" value="Genomic_DNA"/>
</dbReference>
<keyword evidence="8" id="KW-1185">Reference proteome</keyword>
<evidence type="ECO:0000256" key="3">
    <source>
        <dbReference type="ARBA" id="ARBA00022989"/>
    </source>
</evidence>